<dbReference type="Gene3D" id="2.130.10.10">
    <property type="entry name" value="YVTN repeat-like/Quinoprotein amine dehydrogenase"/>
    <property type="match status" value="1"/>
</dbReference>
<dbReference type="Proteomes" id="UP000268162">
    <property type="component" value="Unassembled WGS sequence"/>
</dbReference>
<evidence type="ECO:0000313" key="5">
    <source>
        <dbReference type="Proteomes" id="UP000268162"/>
    </source>
</evidence>
<accession>A0A4P9ZJV1</accession>
<dbReference type="EMBL" id="ML003772">
    <property type="protein sequence ID" value="RKP33536.1"/>
    <property type="molecule type" value="Genomic_DNA"/>
</dbReference>
<evidence type="ECO:0000256" key="1">
    <source>
        <dbReference type="ARBA" id="ARBA00022574"/>
    </source>
</evidence>
<dbReference type="InterPro" id="IPR001680">
    <property type="entry name" value="WD40_rpt"/>
</dbReference>
<dbReference type="SUPFAM" id="SSF50978">
    <property type="entry name" value="WD40 repeat-like"/>
    <property type="match status" value="1"/>
</dbReference>
<dbReference type="Pfam" id="PF00400">
    <property type="entry name" value="WD40"/>
    <property type="match status" value="1"/>
</dbReference>
<feature type="repeat" description="WD" evidence="3">
    <location>
        <begin position="54"/>
        <end position="95"/>
    </location>
</feature>
<dbReference type="AlphaFoldDB" id="A0A4P9ZJV1"/>
<dbReference type="InterPro" id="IPR036322">
    <property type="entry name" value="WD40_repeat_dom_sf"/>
</dbReference>
<sequence>MSAIQKFLLAPNPPTTRGQAVRLTADPKGDNIVYANGKSIFVRQLGRPELATEYLGHRGRTTMARFSPSGYYVASGDMNGTVRVWDATQEEHLLKNEVAVISGPVQDIA</sequence>
<dbReference type="GO" id="GO:0051015">
    <property type="term" value="F:actin filament binding"/>
    <property type="evidence" value="ECO:0007669"/>
    <property type="project" value="TreeGrafter"/>
</dbReference>
<protein>
    <submittedName>
        <fullName evidence="4">Uncharacterized protein</fullName>
    </submittedName>
</protein>
<keyword evidence="1 3" id="KW-0853">WD repeat</keyword>
<keyword evidence="2" id="KW-0677">Repeat</keyword>
<dbReference type="InterPro" id="IPR015943">
    <property type="entry name" value="WD40/YVTN_repeat-like_dom_sf"/>
</dbReference>
<dbReference type="GO" id="GO:0030864">
    <property type="term" value="C:cortical actin cytoskeleton"/>
    <property type="evidence" value="ECO:0007669"/>
    <property type="project" value="TreeGrafter"/>
</dbReference>
<organism evidence="4 5">
    <name type="scientific">Dimargaris cristalligena</name>
    <dbReference type="NCBI Taxonomy" id="215637"/>
    <lineage>
        <taxon>Eukaryota</taxon>
        <taxon>Fungi</taxon>
        <taxon>Fungi incertae sedis</taxon>
        <taxon>Zoopagomycota</taxon>
        <taxon>Kickxellomycotina</taxon>
        <taxon>Dimargaritomycetes</taxon>
        <taxon>Dimargaritales</taxon>
        <taxon>Dimargaritaceae</taxon>
        <taxon>Dimargaris</taxon>
    </lineage>
</organism>
<dbReference type="PROSITE" id="PS50082">
    <property type="entry name" value="WD_REPEATS_2"/>
    <property type="match status" value="1"/>
</dbReference>
<dbReference type="PANTHER" id="PTHR19856">
    <property type="entry name" value="WD-REPEATCONTAINING PROTEIN WDR1"/>
    <property type="match status" value="1"/>
</dbReference>
<evidence type="ECO:0000256" key="2">
    <source>
        <dbReference type="ARBA" id="ARBA00022737"/>
    </source>
</evidence>
<keyword evidence="5" id="KW-1185">Reference proteome</keyword>
<dbReference type="PROSITE" id="PS50294">
    <property type="entry name" value="WD_REPEATS_REGION"/>
    <property type="match status" value="1"/>
</dbReference>
<dbReference type="PANTHER" id="PTHR19856:SF0">
    <property type="entry name" value="WD REPEAT-CONTAINING PROTEIN 1"/>
    <property type="match status" value="1"/>
</dbReference>
<evidence type="ECO:0000313" key="4">
    <source>
        <dbReference type="EMBL" id="RKP33536.1"/>
    </source>
</evidence>
<evidence type="ECO:0000256" key="3">
    <source>
        <dbReference type="PROSITE-ProRule" id="PRU00221"/>
    </source>
</evidence>
<dbReference type="STRING" id="215637.A0A4P9ZJV1"/>
<reference evidence="5" key="1">
    <citation type="journal article" date="2018" name="Nat. Microbiol.">
        <title>Leveraging single-cell genomics to expand the fungal tree of life.</title>
        <authorList>
            <person name="Ahrendt S.R."/>
            <person name="Quandt C.A."/>
            <person name="Ciobanu D."/>
            <person name="Clum A."/>
            <person name="Salamov A."/>
            <person name="Andreopoulos B."/>
            <person name="Cheng J.F."/>
            <person name="Woyke T."/>
            <person name="Pelin A."/>
            <person name="Henrissat B."/>
            <person name="Reynolds N.K."/>
            <person name="Benny G.L."/>
            <person name="Smith M.E."/>
            <person name="James T.Y."/>
            <person name="Grigoriev I.V."/>
        </authorList>
    </citation>
    <scope>NUCLEOTIDE SEQUENCE [LARGE SCALE GENOMIC DNA]</scope>
    <source>
        <strain evidence="5">RSA 468</strain>
    </source>
</reference>
<gene>
    <name evidence="4" type="ORF">BJ085DRAFT_40077</name>
</gene>
<proteinExistence type="predicted"/>
<name>A0A4P9ZJV1_9FUNG</name>
<dbReference type="GO" id="GO:0030042">
    <property type="term" value="P:actin filament depolymerization"/>
    <property type="evidence" value="ECO:0007669"/>
    <property type="project" value="TreeGrafter"/>
</dbReference>
<dbReference type="SMART" id="SM00320">
    <property type="entry name" value="WD40"/>
    <property type="match status" value="1"/>
</dbReference>